<proteinExistence type="predicted"/>
<comment type="caution">
    <text evidence="2">The sequence shown here is derived from an EMBL/GenBank/DDBJ whole genome shotgun (WGS) entry which is preliminary data.</text>
</comment>
<keyword evidence="3" id="KW-1185">Reference proteome</keyword>
<feature type="transmembrane region" description="Helical" evidence="1">
    <location>
        <begin position="12"/>
        <end position="35"/>
    </location>
</feature>
<evidence type="ECO:0000313" key="2">
    <source>
        <dbReference type="EMBL" id="MDT3766716.1"/>
    </source>
</evidence>
<dbReference type="Pfam" id="PF10031">
    <property type="entry name" value="DUF2273"/>
    <property type="match status" value="1"/>
</dbReference>
<keyword evidence="1" id="KW-0812">Transmembrane</keyword>
<keyword evidence="1" id="KW-1133">Transmembrane helix</keyword>
<dbReference type="InterPro" id="IPR018730">
    <property type="entry name" value="DUF2273"/>
</dbReference>
<evidence type="ECO:0000256" key="1">
    <source>
        <dbReference type="SAM" id="Phobius"/>
    </source>
</evidence>
<protein>
    <submittedName>
        <fullName evidence="2">DUF2273 domain-containing protein</fullName>
    </submittedName>
</protein>
<dbReference type="EMBL" id="JASXSX010000001">
    <property type="protein sequence ID" value="MDT3766716.1"/>
    <property type="molecule type" value="Genomic_DNA"/>
</dbReference>
<keyword evidence="1" id="KW-0472">Membrane</keyword>
<sequence length="65" mass="6722">MNHTQAGMFAGAILAVVAVVLGFWPFLLTVVFMAVGGLLGKVLAGDIDVRDLTDSLAGNRSTTSD</sequence>
<accession>A0ABU3I9V3</accession>
<evidence type="ECO:0000313" key="3">
    <source>
        <dbReference type="Proteomes" id="UP001247542"/>
    </source>
</evidence>
<dbReference type="RefSeq" id="WP_199171110.1">
    <property type="nucleotide sequence ID" value="NZ_CP126963.1"/>
</dbReference>
<dbReference type="Proteomes" id="UP001247542">
    <property type="component" value="Unassembled WGS sequence"/>
</dbReference>
<reference evidence="2 3" key="1">
    <citation type="submission" date="2023-06" db="EMBL/GenBank/DDBJ databases">
        <title>Draft genome sequence of Gleimia hominis type strain CCUG 57540T.</title>
        <authorList>
            <person name="Salva-Serra F."/>
            <person name="Cardew S."/>
            <person name="Jensie Markopoulos S."/>
            <person name="Ohlen M."/>
            <person name="Inganas E."/>
            <person name="Svensson-Stadler L."/>
            <person name="Moore E.R.B."/>
        </authorList>
    </citation>
    <scope>NUCLEOTIDE SEQUENCE [LARGE SCALE GENOMIC DNA]</scope>
    <source>
        <strain evidence="2 3">CCUG 57540</strain>
    </source>
</reference>
<gene>
    <name evidence="2" type="ORF">QS713_01370</name>
</gene>
<name>A0ABU3I9V3_9ACTO</name>
<organism evidence="2 3">
    <name type="scientific">Gleimia hominis</name>
    <dbReference type="NCBI Taxonomy" id="595468"/>
    <lineage>
        <taxon>Bacteria</taxon>
        <taxon>Bacillati</taxon>
        <taxon>Actinomycetota</taxon>
        <taxon>Actinomycetes</taxon>
        <taxon>Actinomycetales</taxon>
        <taxon>Actinomycetaceae</taxon>
        <taxon>Gleimia</taxon>
    </lineage>
</organism>